<evidence type="ECO:0000313" key="2">
    <source>
        <dbReference type="EMBL" id="QHT19834.1"/>
    </source>
</evidence>
<sequence>MTKIKITRKKRTGGQGEDDEESRSLHLSDLQGNESLNDISMISNASDDEHEIPETDLNISGVENDESGMTENESFETMNDFPSMEENEMNQTLENESIMPALNLEDLNASNASTNTTREEESFGGKRKTKKAKKAKKSKTTLKKSGAKSKNRKTKKHRKTLKKRHYKKKKGGFVGDNGTDMERYGETNPYSVERDSDPRY</sequence>
<name>A0A6C0DTA9_9ZZZZ</name>
<reference evidence="2" key="1">
    <citation type="journal article" date="2020" name="Nature">
        <title>Giant virus diversity and host interactions through global metagenomics.</title>
        <authorList>
            <person name="Schulz F."/>
            <person name="Roux S."/>
            <person name="Paez-Espino D."/>
            <person name="Jungbluth S."/>
            <person name="Walsh D.A."/>
            <person name="Denef V.J."/>
            <person name="McMahon K.D."/>
            <person name="Konstantinidis K.T."/>
            <person name="Eloe-Fadrosh E.A."/>
            <person name="Kyrpides N.C."/>
            <person name="Woyke T."/>
        </authorList>
    </citation>
    <scope>NUCLEOTIDE SEQUENCE</scope>
    <source>
        <strain evidence="2">GVMAG-M-3300023174-5</strain>
    </source>
</reference>
<protein>
    <submittedName>
        <fullName evidence="2">Uncharacterized protein</fullName>
    </submittedName>
</protein>
<accession>A0A6C0DTA9</accession>
<feature type="compositionally biased region" description="Basic residues" evidence="1">
    <location>
        <begin position="125"/>
        <end position="171"/>
    </location>
</feature>
<organism evidence="2">
    <name type="scientific">viral metagenome</name>
    <dbReference type="NCBI Taxonomy" id="1070528"/>
    <lineage>
        <taxon>unclassified sequences</taxon>
        <taxon>metagenomes</taxon>
        <taxon>organismal metagenomes</taxon>
    </lineage>
</organism>
<feature type="region of interest" description="Disordered" evidence="1">
    <location>
        <begin position="1"/>
        <end position="200"/>
    </location>
</feature>
<proteinExistence type="predicted"/>
<evidence type="ECO:0000256" key="1">
    <source>
        <dbReference type="SAM" id="MobiDB-lite"/>
    </source>
</evidence>
<feature type="compositionally biased region" description="Polar residues" evidence="1">
    <location>
        <begin position="30"/>
        <end position="45"/>
    </location>
</feature>
<feature type="compositionally biased region" description="Basic residues" evidence="1">
    <location>
        <begin position="1"/>
        <end position="12"/>
    </location>
</feature>
<dbReference type="AlphaFoldDB" id="A0A6C0DTA9"/>
<dbReference type="EMBL" id="MN739669">
    <property type="protein sequence ID" value="QHT19834.1"/>
    <property type="molecule type" value="Genomic_DNA"/>
</dbReference>